<dbReference type="InterPro" id="IPR036515">
    <property type="entry name" value="Transposase_17_sf"/>
</dbReference>
<dbReference type="AlphaFoldDB" id="A0A1J4RMW2"/>
<dbReference type="EMBL" id="MNUI01000059">
    <property type="protein sequence ID" value="OIN88739.1"/>
    <property type="molecule type" value="Genomic_DNA"/>
</dbReference>
<organism evidence="2 3">
    <name type="scientific">Candidatus Beckwithbacteria bacterium CG1_02_47_37</name>
    <dbReference type="NCBI Taxonomy" id="1805034"/>
    <lineage>
        <taxon>Bacteria</taxon>
        <taxon>Candidatus Beckwithiibacteriota</taxon>
    </lineage>
</organism>
<dbReference type="GO" id="GO:0003677">
    <property type="term" value="F:DNA binding"/>
    <property type="evidence" value="ECO:0007669"/>
    <property type="project" value="InterPro"/>
</dbReference>
<dbReference type="PANTHER" id="PTHR34322:SF2">
    <property type="entry name" value="TRANSPOSASE IS200-LIKE DOMAIN-CONTAINING PROTEIN"/>
    <property type="match status" value="1"/>
</dbReference>
<evidence type="ECO:0000313" key="2">
    <source>
        <dbReference type="EMBL" id="OIN88739.1"/>
    </source>
</evidence>
<accession>A0A1J4RMW2</accession>
<dbReference type="Proteomes" id="UP000183144">
    <property type="component" value="Unassembled WGS sequence"/>
</dbReference>
<dbReference type="SUPFAM" id="SSF143422">
    <property type="entry name" value="Transposase IS200-like"/>
    <property type="match status" value="1"/>
</dbReference>
<gene>
    <name evidence="2" type="ORF">AUJ59_03445</name>
</gene>
<feature type="domain" description="Transposase IS200-like" evidence="1">
    <location>
        <begin position="11"/>
        <end position="153"/>
    </location>
</feature>
<dbReference type="PANTHER" id="PTHR34322">
    <property type="entry name" value="TRANSPOSASE, Y1_TNP DOMAIN-CONTAINING"/>
    <property type="match status" value="1"/>
</dbReference>
<name>A0A1J4RMW2_9BACT</name>
<dbReference type="GO" id="GO:0006313">
    <property type="term" value="P:DNA transposition"/>
    <property type="evidence" value="ECO:0007669"/>
    <property type="project" value="InterPro"/>
</dbReference>
<dbReference type="Pfam" id="PF01797">
    <property type="entry name" value="Y1_Tnp"/>
    <property type="match status" value="1"/>
</dbReference>
<dbReference type="Gene3D" id="3.30.70.1290">
    <property type="entry name" value="Transposase IS200-like"/>
    <property type="match status" value="1"/>
</dbReference>
<proteinExistence type="predicted"/>
<evidence type="ECO:0000259" key="1">
    <source>
        <dbReference type="SMART" id="SM01321"/>
    </source>
</evidence>
<sequence length="213" mass="25202">MPAKNVEKIYKVNAVYHAYNRGVEKRKIFLDDQDYRVFLHLLKYYLSAAGKGTPHPITTTGKLNLIRPRPLKNLNREVELIAYCLMPNHYHLLLKQTTIDGMTKLLRRVATTYSLYFNRRYKRVGYLFQGRYKAVRIEDQAGLLQLSCYIHLNPKGLEQMTRCDLVTYPYSSYPYFLRLKTADWLHPEEILTLTSHYKDFVEQSPSEQEDSLW</sequence>
<dbReference type="SMART" id="SM01321">
    <property type="entry name" value="Y1_Tnp"/>
    <property type="match status" value="1"/>
</dbReference>
<protein>
    <recommendedName>
        <fullName evidence="1">Transposase IS200-like domain-containing protein</fullName>
    </recommendedName>
</protein>
<comment type="caution">
    <text evidence="2">The sequence shown here is derived from an EMBL/GenBank/DDBJ whole genome shotgun (WGS) entry which is preliminary data.</text>
</comment>
<dbReference type="InterPro" id="IPR002686">
    <property type="entry name" value="Transposase_17"/>
</dbReference>
<evidence type="ECO:0000313" key="3">
    <source>
        <dbReference type="Proteomes" id="UP000183144"/>
    </source>
</evidence>
<dbReference type="GO" id="GO:0004803">
    <property type="term" value="F:transposase activity"/>
    <property type="evidence" value="ECO:0007669"/>
    <property type="project" value="InterPro"/>
</dbReference>
<reference evidence="2 3" key="1">
    <citation type="journal article" date="2016" name="Environ. Microbiol.">
        <title>Genomic resolution of a cold subsurface aquifer community provides metabolic insights for novel microbes adapted to high CO concentrations.</title>
        <authorList>
            <person name="Probst A.J."/>
            <person name="Castelle C.J."/>
            <person name="Singh A."/>
            <person name="Brown C.T."/>
            <person name="Anantharaman K."/>
            <person name="Sharon I."/>
            <person name="Hug L.A."/>
            <person name="Burstein D."/>
            <person name="Emerson J.B."/>
            <person name="Thomas B.C."/>
            <person name="Banfield J.F."/>
        </authorList>
    </citation>
    <scope>NUCLEOTIDE SEQUENCE [LARGE SCALE GENOMIC DNA]</scope>
    <source>
        <strain evidence="2">CG1_02_47_37</strain>
    </source>
</reference>